<dbReference type="Proteomes" id="UP000646911">
    <property type="component" value="Unassembled WGS sequence"/>
</dbReference>
<proteinExistence type="predicted"/>
<evidence type="ECO:0000313" key="2">
    <source>
        <dbReference type="Proteomes" id="UP000646911"/>
    </source>
</evidence>
<organism evidence="1 2">
    <name type="scientific">Undibacterium umbellatum</name>
    <dbReference type="NCBI Taxonomy" id="2762300"/>
    <lineage>
        <taxon>Bacteria</taxon>
        <taxon>Pseudomonadati</taxon>
        <taxon>Pseudomonadota</taxon>
        <taxon>Betaproteobacteria</taxon>
        <taxon>Burkholderiales</taxon>
        <taxon>Oxalobacteraceae</taxon>
        <taxon>Undibacterium</taxon>
    </lineage>
</organism>
<keyword evidence="2" id="KW-1185">Reference proteome</keyword>
<evidence type="ECO:0000313" key="1">
    <source>
        <dbReference type="EMBL" id="MBC3911555.1"/>
    </source>
</evidence>
<name>A0ABR6ZIL6_9BURK</name>
<protein>
    <submittedName>
        <fullName evidence="1">Uncharacterized protein</fullName>
    </submittedName>
</protein>
<dbReference type="EMBL" id="JACOFX010000041">
    <property type="protein sequence ID" value="MBC3911555.1"/>
    <property type="molecule type" value="Genomic_DNA"/>
</dbReference>
<sequence length="67" mass="7795">MPSLDTDFTDAELEILEKVRVQWGLRDLDETAEFLAKRFLRMGMQRMTGSGRAMNLVSLEDFERTPE</sequence>
<gene>
    <name evidence="1" type="ORF">H8L47_28725</name>
</gene>
<dbReference type="RefSeq" id="WP_186957259.1">
    <property type="nucleotide sequence ID" value="NZ_JACOFX010000041.1"/>
</dbReference>
<comment type="caution">
    <text evidence="1">The sequence shown here is derived from an EMBL/GenBank/DDBJ whole genome shotgun (WGS) entry which is preliminary data.</text>
</comment>
<reference evidence="1 2" key="1">
    <citation type="submission" date="2020-08" db="EMBL/GenBank/DDBJ databases">
        <title>Novel species isolated from subtropical streams in China.</title>
        <authorList>
            <person name="Lu H."/>
        </authorList>
    </citation>
    <scope>NUCLEOTIDE SEQUENCE [LARGE SCALE GENOMIC DNA]</scope>
    <source>
        <strain evidence="1 2">NL8W</strain>
    </source>
</reference>
<accession>A0ABR6ZIL6</accession>